<dbReference type="EMBL" id="NNAY01001965">
    <property type="protein sequence ID" value="OXU22430.1"/>
    <property type="molecule type" value="Genomic_DNA"/>
</dbReference>
<organism evidence="1 2">
    <name type="scientific">Trichomalopsis sarcophagae</name>
    <dbReference type="NCBI Taxonomy" id="543379"/>
    <lineage>
        <taxon>Eukaryota</taxon>
        <taxon>Metazoa</taxon>
        <taxon>Ecdysozoa</taxon>
        <taxon>Arthropoda</taxon>
        <taxon>Hexapoda</taxon>
        <taxon>Insecta</taxon>
        <taxon>Pterygota</taxon>
        <taxon>Neoptera</taxon>
        <taxon>Endopterygota</taxon>
        <taxon>Hymenoptera</taxon>
        <taxon>Apocrita</taxon>
        <taxon>Proctotrupomorpha</taxon>
        <taxon>Chalcidoidea</taxon>
        <taxon>Pteromalidae</taxon>
        <taxon>Pteromalinae</taxon>
        <taxon>Trichomalopsis</taxon>
    </lineage>
</organism>
<proteinExistence type="predicted"/>
<sequence length="174" mass="20301">MENKKEENKTRSAKAQKRLQKLVIEKLSWRINNSSSNAGDTDWTSERAKSAQKTTIKRLRMPREARRKIQMLFIPEHRDSHWMLNLLDEPRKLLKRRSSIVWTASARMYIAVARWQVEGRPSRALVGRRSGEGYRILRDPRDCSNKAAWQPSVGGLGSWSLPPSKRINLRRLRA</sequence>
<name>A0A232EVQ5_9HYME</name>
<evidence type="ECO:0000313" key="2">
    <source>
        <dbReference type="Proteomes" id="UP000215335"/>
    </source>
</evidence>
<dbReference type="Proteomes" id="UP000215335">
    <property type="component" value="Unassembled WGS sequence"/>
</dbReference>
<protein>
    <submittedName>
        <fullName evidence="1">Uncharacterized protein</fullName>
    </submittedName>
</protein>
<evidence type="ECO:0000313" key="1">
    <source>
        <dbReference type="EMBL" id="OXU22430.1"/>
    </source>
</evidence>
<comment type="caution">
    <text evidence="1">The sequence shown here is derived from an EMBL/GenBank/DDBJ whole genome shotgun (WGS) entry which is preliminary data.</text>
</comment>
<keyword evidence="2" id="KW-1185">Reference proteome</keyword>
<reference evidence="1 2" key="1">
    <citation type="journal article" date="2017" name="Curr. Biol.">
        <title>The Evolution of Venom by Co-option of Single-Copy Genes.</title>
        <authorList>
            <person name="Martinson E.O."/>
            <person name="Mrinalini"/>
            <person name="Kelkar Y.D."/>
            <person name="Chang C.H."/>
            <person name="Werren J.H."/>
        </authorList>
    </citation>
    <scope>NUCLEOTIDE SEQUENCE [LARGE SCALE GENOMIC DNA]</scope>
    <source>
        <strain evidence="1 2">Alberta</strain>
        <tissue evidence="1">Whole body</tissue>
    </source>
</reference>
<dbReference type="AlphaFoldDB" id="A0A232EVQ5"/>
<gene>
    <name evidence="1" type="ORF">TSAR_005832</name>
</gene>
<accession>A0A232EVQ5</accession>